<evidence type="ECO:0000256" key="4">
    <source>
        <dbReference type="ARBA" id="ARBA00022691"/>
    </source>
</evidence>
<dbReference type="GO" id="GO:0006304">
    <property type="term" value="P:DNA modification"/>
    <property type="evidence" value="ECO:0007669"/>
    <property type="project" value="InterPro"/>
</dbReference>
<evidence type="ECO:0000259" key="6">
    <source>
        <dbReference type="Pfam" id="PF07669"/>
    </source>
</evidence>
<reference evidence="7" key="1">
    <citation type="journal article" date="2020" name="J. ISSAAS">
        <title>Lactobacilli and other gastrointestinal microbiota of Peromyscus leucopus, reservoir host for agents of Lyme disease and other zoonoses in North America.</title>
        <authorList>
            <person name="Milovic A."/>
            <person name="Bassam K."/>
            <person name="Shao H."/>
            <person name="Chatzistamou I."/>
            <person name="Tufts D.M."/>
            <person name="Diuk-Wasser M."/>
            <person name="Barbour A.G."/>
        </authorList>
    </citation>
    <scope>NUCLEOTIDE SEQUENCE</scope>
    <source>
        <strain evidence="7">LL30</strain>
    </source>
</reference>
<keyword evidence="2" id="KW-0489">Methyltransferase</keyword>
<dbReference type="SUPFAM" id="SSF53335">
    <property type="entry name" value="S-adenosyl-L-methionine-dependent methyltransferases"/>
    <property type="match status" value="1"/>
</dbReference>
<keyword evidence="4" id="KW-0949">S-adenosyl-L-methionine</keyword>
<dbReference type="InterPro" id="IPR011639">
    <property type="entry name" value="MethylTrfase_TaqI-like_dom"/>
</dbReference>
<dbReference type="PANTHER" id="PTHR33841">
    <property type="entry name" value="DNA METHYLTRANSFERASE YEEA-RELATED"/>
    <property type="match status" value="1"/>
</dbReference>
<dbReference type="InterPro" id="IPR050953">
    <property type="entry name" value="N4_N6_ade-DNA_methylase"/>
</dbReference>
<sequence length="699" mass="77428">MNIALLHKTRRILAAEHLPADKERAFLMRAFALAWAQKTAKPGAVPAQQALQMFLPADIPHLSAATHTKIQTLLANTPAGQEGDNNAFTPEILALLQESASVKASTKGVFYTPWHTAQKLAHETLEGWSSCHKNPADILTLTACDPAAGAGGLLIPLWLELSARARHASPALKPETALTACAARLYAGDSDSGALQTLRLRAALTFYAQTGQTPPHTLFSNLLAGDALAGEKESVWQKKFPHIFSAGGFDVFICNPPYIGQKNNKTLFEKLRQNPRWQPYVTPKGDLLYLFFHLALELLKPGGTGGFLTTAYFAQAASAGGLRARLKAETAFLRLIDFNTARLFSRAPGQHNLISVFQKTPDKTHPCRMGEEKTPALIPQSALYSGPGHFLTLHPPDAQTNAILRKMDDFPLRLKDVAHISNGLMTGCDKISAAHLARHNLPGVPKGTGVFVLSQAEKDALKLSSAEKAKLKPFFKNSDILPFSARTVPHYWLIDFFYPNDRNTLFANYPRLTAHLARFKPVLLARKQNNNGIDKQLKKGAYWFGSVRRKMNFDAEKLAAPQRARVNTFAYTPGPWYASSDVYFVSAPKPGFNLWYLLALLNSSPYYMWLFYKGKRKGNLLELYSGPLAELPIPSATPKQQEELELLAKKIYYLKSAHFHADTGQLEQQINRLTGALFGLTEEEYALTEKIRKQAFTKN</sequence>
<feature type="domain" description="Type II methyltransferase M.TaqI-like" evidence="6">
    <location>
        <begin position="185"/>
        <end position="344"/>
    </location>
</feature>
<evidence type="ECO:0000313" key="7">
    <source>
        <dbReference type="EMBL" id="QGT50694.1"/>
    </source>
</evidence>
<dbReference type="EC" id="2.1.1.72" evidence="1"/>
<dbReference type="PRINTS" id="PR00507">
    <property type="entry name" value="N12N6MTFRASE"/>
</dbReference>
<name>A0A650EP79_9BACT</name>
<gene>
    <name evidence="7" type="ORF">Elusimicrob1349_1640</name>
</gene>
<evidence type="ECO:0000256" key="5">
    <source>
        <dbReference type="ARBA" id="ARBA00047942"/>
    </source>
</evidence>
<dbReference type="Gene3D" id="3.40.50.150">
    <property type="entry name" value="Vaccinia Virus protein VP39"/>
    <property type="match status" value="1"/>
</dbReference>
<keyword evidence="3" id="KW-0808">Transferase</keyword>
<dbReference type="PANTHER" id="PTHR33841:SF1">
    <property type="entry name" value="DNA METHYLTRANSFERASE A"/>
    <property type="match status" value="1"/>
</dbReference>
<dbReference type="AlphaFoldDB" id="A0A650EP79"/>
<dbReference type="GO" id="GO:0032259">
    <property type="term" value="P:methylation"/>
    <property type="evidence" value="ECO:0007669"/>
    <property type="project" value="UniProtKB-KW"/>
</dbReference>
<protein>
    <recommendedName>
        <fullName evidence="1">site-specific DNA-methyltransferase (adenine-specific)</fullName>
        <ecNumber evidence="1">2.1.1.72</ecNumber>
    </recommendedName>
</protein>
<comment type="catalytic activity">
    <reaction evidence="5">
        <text>a 2'-deoxyadenosine in DNA + S-adenosyl-L-methionine = an N(6)-methyl-2'-deoxyadenosine in DNA + S-adenosyl-L-homocysteine + H(+)</text>
        <dbReference type="Rhea" id="RHEA:15197"/>
        <dbReference type="Rhea" id="RHEA-COMP:12418"/>
        <dbReference type="Rhea" id="RHEA-COMP:12419"/>
        <dbReference type="ChEBI" id="CHEBI:15378"/>
        <dbReference type="ChEBI" id="CHEBI:57856"/>
        <dbReference type="ChEBI" id="CHEBI:59789"/>
        <dbReference type="ChEBI" id="CHEBI:90615"/>
        <dbReference type="ChEBI" id="CHEBI:90616"/>
        <dbReference type="EC" id="2.1.1.72"/>
    </reaction>
</comment>
<dbReference type="GO" id="GO:0009007">
    <property type="term" value="F:site-specific DNA-methyltransferase (adenine-specific) activity"/>
    <property type="evidence" value="ECO:0007669"/>
    <property type="project" value="UniProtKB-EC"/>
</dbReference>
<evidence type="ECO:0000256" key="3">
    <source>
        <dbReference type="ARBA" id="ARBA00022679"/>
    </source>
</evidence>
<evidence type="ECO:0000256" key="2">
    <source>
        <dbReference type="ARBA" id="ARBA00022603"/>
    </source>
</evidence>
<organism evidence="7">
    <name type="scientific">uncultured Elusimicrobia bacterium</name>
    <dbReference type="NCBI Taxonomy" id="699876"/>
    <lineage>
        <taxon>Bacteria</taxon>
        <taxon>Pseudomonadati</taxon>
        <taxon>Elusimicrobiota</taxon>
        <taxon>Elusimicrobia</taxon>
        <taxon>environmental samples</taxon>
    </lineage>
</organism>
<dbReference type="Pfam" id="PF07669">
    <property type="entry name" value="Eco57I"/>
    <property type="match status" value="1"/>
</dbReference>
<dbReference type="InterPro" id="IPR029063">
    <property type="entry name" value="SAM-dependent_MTases_sf"/>
</dbReference>
<accession>A0A650EP79</accession>
<evidence type="ECO:0000256" key="1">
    <source>
        <dbReference type="ARBA" id="ARBA00011900"/>
    </source>
</evidence>
<dbReference type="EMBL" id="MN577571">
    <property type="protein sequence ID" value="QGT50694.1"/>
    <property type="molecule type" value="Genomic_DNA"/>
</dbReference>
<proteinExistence type="predicted"/>